<evidence type="ECO:0000313" key="2">
    <source>
        <dbReference type="EMBL" id="EOT87241.1"/>
    </source>
</evidence>
<accession>S0PFN9</accession>
<dbReference type="STRING" id="1140003.OMY_00302"/>
<dbReference type="RefSeq" id="WP_016184793.1">
    <property type="nucleotide sequence ID" value="NZ_ASWO01000001.1"/>
</dbReference>
<dbReference type="InterPro" id="IPR001763">
    <property type="entry name" value="Rhodanese-like_dom"/>
</dbReference>
<dbReference type="Proteomes" id="UP000015961">
    <property type="component" value="Unassembled WGS sequence"/>
</dbReference>
<dbReference type="PANTHER" id="PTHR43031">
    <property type="entry name" value="FAD-DEPENDENT OXIDOREDUCTASE"/>
    <property type="match status" value="1"/>
</dbReference>
<comment type="caution">
    <text evidence="2">The sequence shown here is derived from an EMBL/GenBank/DDBJ whole genome shotgun (WGS) entry which is preliminary data.</text>
</comment>
<proteinExistence type="predicted"/>
<dbReference type="PROSITE" id="PS50206">
    <property type="entry name" value="RHODANESE_3"/>
    <property type="match status" value="1"/>
</dbReference>
<dbReference type="OrthoDB" id="9800872at2"/>
<dbReference type="PANTHER" id="PTHR43031:SF17">
    <property type="entry name" value="SULFURTRANSFERASE YTWF-RELATED"/>
    <property type="match status" value="1"/>
</dbReference>
<dbReference type="EMBL" id="ASWO01000001">
    <property type="protein sequence ID" value="EOT87241.1"/>
    <property type="molecule type" value="Genomic_DNA"/>
</dbReference>
<name>S0PFN9_9ENTE</name>
<sequence>MYRSISMPEFDQELKKGLNVIDVRERDEYANGHVPTAINQPLSELAQQSATLDPEKEYYVICQSGGRSAKACEYLADQGLDVINVMGGTSAYKGKLE</sequence>
<organism evidence="2 3">
    <name type="scientific">Enterococcus sulfureus ATCC 49903</name>
    <dbReference type="NCBI Taxonomy" id="1140003"/>
    <lineage>
        <taxon>Bacteria</taxon>
        <taxon>Bacillati</taxon>
        <taxon>Bacillota</taxon>
        <taxon>Bacilli</taxon>
        <taxon>Lactobacillales</taxon>
        <taxon>Enterococcaceae</taxon>
        <taxon>Enterococcus</taxon>
    </lineage>
</organism>
<dbReference type="InterPro" id="IPR036873">
    <property type="entry name" value="Rhodanese-like_dom_sf"/>
</dbReference>
<dbReference type="Pfam" id="PF00581">
    <property type="entry name" value="Rhodanese"/>
    <property type="match status" value="1"/>
</dbReference>
<dbReference type="SMART" id="SM00450">
    <property type="entry name" value="RHOD"/>
    <property type="match status" value="1"/>
</dbReference>
<reference evidence="2 3" key="1">
    <citation type="submission" date="2013-03" db="EMBL/GenBank/DDBJ databases">
        <title>The Genome Sequence of Enterococcus sulfureus ATCC_49903 (PacBio/Illumina hybrid assembly).</title>
        <authorList>
            <consortium name="The Broad Institute Genomics Platform"/>
            <consortium name="The Broad Institute Genome Sequencing Center for Infectious Disease"/>
            <person name="Earl A."/>
            <person name="Russ C."/>
            <person name="Gilmore M."/>
            <person name="Surin D."/>
            <person name="Walker B."/>
            <person name="Young S."/>
            <person name="Zeng Q."/>
            <person name="Gargeya S."/>
            <person name="Fitzgerald M."/>
            <person name="Haas B."/>
            <person name="Abouelleil A."/>
            <person name="Allen A.W."/>
            <person name="Alvarado L."/>
            <person name="Arachchi H.M."/>
            <person name="Berlin A.M."/>
            <person name="Chapman S.B."/>
            <person name="Gainer-Dewar J."/>
            <person name="Goldberg J."/>
            <person name="Griggs A."/>
            <person name="Gujja S."/>
            <person name="Hansen M."/>
            <person name="Howarth C."/>
            <person name="Imamovic A."/>
            <person name="Ireland A."/>
            <person name="Larimer J."/>
            <person name="McCowan C."/>
            <person name="Murphy C."/>
            <person name="Pearson M."/>
            <person name="Poon T.W."/>
            <person name="Priest M."/>
            <person name="Roberts A."/>
            <person name="Saif S."/>
            <person name="Shea T."/>
            <person name="Sisk P."/>
            <person name="Sykes S."/>
            <person name="Wortman J."/>
            <person name="Nusbaum C."/>
            <person name="Birren B."/>
        </authorList>
    </citation>
    <scope>NUCLEOTIDE SEQUENCE [LARGE SCALE GENOMIC DNA]</scope>
    <source>
        <strain evidence="2 3">ATCC 49903</strain>
    </source>
</reference>
<keyword evidence="3" id="KW-1185">Reference proteome</keyword>
<feature type="domain" description="Rhodanese" evidence="1">
    <location>
        <begin position="14"/>
        <end position="97"/>
    </location>
</feature>
<dbReference type="eggNOG" id="COG0607">
    <property type="taxonomic scope" value="Bacteria"/>
</dbReference>
<dbReference type="Gene3D" id="3.40.250.10">
    <property type="entry name" value="Rhodanese-like domain"/>
    <property type="match status" value="1"/>
</dbReference>
<gene>
    <name evidence="2" type="ORF">I573_00297</name>
</gene>
<dbReference type="AlphaFoldDB" id="S0PFN9"/>
<evidence type="ECO:0000259" key="1">
    <source>
        <dbReference type="PROSITE" id="PS50206"/>
    </source>
</evidence>
<dbReference type="InterPro" id="IPR050229">
    <property type="entry name" value="GlpE_sulfurtransferase"/>
</dbReference>
<dbReference type="CDD" id="cd00158">
    <property type="entry name" value="RHOD"/>
    <property type="match status" value="1"/>
</dbReference>
<protein>
    <recommendedName>
        <fullName evidence="1">Rhodanese domain-containing protein</fullName>
    </recommendedName>
</protein>
<dbReference type="SUPFAM" id="SSF52821">
    <property type="entry name" value="Rhodanese/Cell cycle control phosphatase"/>
    <property type="match status" value="1"/>
</dbReference>
<dbReference type="PATRIC" id="fig|1140003.3.peg.296"/>
<evidence type="ECO:0000313" key="3">
    <source>
        <dbReference type="Proteomes" id="UP000015961"/>
    </source>
</evidence>